<evidence type="ECO:0000256" key="1">
    <source>
        <dbReference type="SAM" id="MobiDB-lite"/>
    </source>
</evidence>
<proteinExistence type="predicted"/>
<reference evidence="2 3" key="1">
    <citation type="journal article" date="2019" name="Commun. Biol.">
        <title>The bagworm genome reveals a unique fibroin gene that provides high tensile strength.</title>
        <authorList>
            <person name="Kono N."/>
            <person name="Nakamura H."/>
            <person name="Ohtoshi R."/>
            <person name="Tomita M."/>
            <person name="Numata K."/>
            <person name="Arakawa K."/>
        </authorList>
    </citation>
    <scope>NUCLEOTIDE SEQUENCE [LARGE SCALE GENOMIC DNA]</scope>
</reference>
<name>A0A4C2ADP4_EUMVA</name>
<keyword evidence="3" id="KW-1185">Reference proteome</keyword>
<evidence type="ECO:0000313" key="2">
    <source>
        <dbReference type="EMBL" id="GBP98188.1"/>
    </source>
</evidence>
<dbReference type="EMBL" id="BGZK01003086">
    <property type="protein sequence ID" value="GBP98188.1"/>
    <property type="molecule type" value="Genomic_DNA"/>
</dbReference>
<evidence type="ECO:0000313" key="3">
    <source>
        <dbReference type="Proteomes" id="UP000299102"/>
    </source>
</evidence>
<organism evidence="2 3">
    <name type="scientific">Eumeta variegata</name>
    <name type="common">Bagworm moth</name>
    <name type="synonym">Eumeta japonica</name>
    <dbReference type="NCBI Taxonomy" id="151549"/>
    <lineage>
        <taxon>Eukaryota</taxon>
        <taxon>Metazoa</taxon>
        <taxon>Ecdysozoa</taxon>
        <taxon>Arthropoda</taxon>
        <taxon>Hexapoda</taxon>
        <taxon>Insecta</taxon>
        <taxon>Pterygota</taxon>
        <taxon>Neoptera</taxon>
        <taxon>Endopterygota</taxon>
        <taxon>Lepidoptera</taxon>
        <taxon>Glossata</taxon>
        <taxon>Ditrysia</taxon>
        <taxon>Tineoidea</taxon>
        <taxon>Psychidae</taxon>
        <taxon>Oiketicinae</taxon>
        <taxon>Eumeta</taxon>
    </lineage>
</organism>
<feature type="region of interest" description="Disordered" evidence="1">
    <location>
        <begin position="1"/>
        <end position="21"/>
    </location>
</feature>
<dbReference type="AlphaFoldDB" id="A0A4C2ADP4"/>
<feature type="compositionally biased region" description="Low complexity" evidence="1">
    <location>
        <begin position="10"/>
        <end position="21"/>
    </location>
</feature>
<gene>
    <name evidence="2" type="ORF">EVAR_69863_1</name>
</gene>
<dbReference type="Proteomes" id="UP000299102">
    <property type="component" value="Unassembled WGS sequence"/>
</dbReference>
<sequence>MTAATLTQPRARAAARSALSSPRTVSPHVFLPEETPPPIQCVTFIIRYSVALSRTCGWRCRAGVPRASCARRRSATCSCAPGATERSCGWQVTYSLRR</sequence>
<accession>A0A4C2ADP4</accession>
<protein>
    <submittedName>
        <fullName evidence="2">Uncharacterized protein</fullName>
    </submittedName>
</protein>
<comment type="caution">
    <text evidence="2">The sequence shown here is derived from an EMBL/GenBank/DDBJ whole genome shotgun (WGS) entry which is preliminary data.</text>
</comment>